<reference evidence="9" key="2">
    <citation type="submission" date="2015-01" db="EMBL/GenBank/DDBJ databases">
        <title>Evolutionary Origins and Diversification of the Mycorrhizal Mutualists.</title>
        <authorList>
            <consortium name="DOE Joint Genome Institute"/>
            <consortium name="Mycorrhizal Genomics Consortium"/>
            <person name="Kohler A."/>
            <person name="Kuo A."/>
            <person name="Nagy L.G."/>
            <person name="Floudas D."/>
            <person name="Copeland A."/>
            <person name="Barry K.W."/>
            <person name="Cichocki N."/>
            <person name="Veneault-Fourrey C."/>
            <person name="LaButti K."/>
            <person name="Lindquist E.A."/>
            <person name="Lipzen A."/>
            <person name="Lundell T."/>
            <person name="Morin E."/>
            <person name="Murat C."/>
            <person name="Riley R."/>
            <person name="Ohm R."/>
            <person name="Sun H."/>
            <person name="Tunlid A."/>
            <person name="Henrissat B."/>
            <person name="Grigoriev I.V."/>
            <person name="Hibbett D.S."/>
            <person name="Martin F."/>
        </authorList>
    </citation>
    <scope>NUCLEOTIDE SEQUENCE [LARGE SCALE GENOMIC DNA]</scope>
    <source>
        <strain evidence="9">Zn</strain>
    </source>
</reference>
<name>A0A0C3HUX5_OIDMZ</name>
<organism evidence="8 9">
    <name type="scientific">Oidiodendron maius (strain Zn)</name>
    <dbReference type="NCBI Taxonomy" id="913774"/>
    <lineage>
        <taxon>Eukaryota</taxon>
        <taxon>Fungi</taxon>
        <taxon>Dikarya</taxon>
        <taxon>Ascomycota</taxon>
        <taxon>Pezizomycotina</taxon>
        <taxon>Leotiomycetes</taxon>
        <taxon>Leotiomycetes incertae sedis</taxon>
        <taxon>Myxotrichaceae</taxon>
        <taxon>Oidiodendron</taxon>
    </lineage>
</organism>
<dbReference type="Pfam" id="PF12894">
    <property type="entry name" value="ANAPC4_WD40"/>
    <property type="match status" value="1"/>
</dbReference>
<proteinExistence type="predicted"/>
<feature type="domain" description="Anaphase-promoting complex subunit 4 long" evidence="7">
    <location>
        <begin position="268"/>
        <end position="467"/>
    </location>
</feature>
<dbReference type="SUPFAM" id="SSF50978">
    <property type="entry name" value="WD40 repeat-like"/>
    <property type="match status" value="1"/>
</dbReference>
<dbReference type="STRING" id="913774.A0A0C3HUX5"/>
<keyword evidence="3" id="KW-0498">Mitosis</keyword>
<evidence type="ECO:0000259" key="6">
    <source>
        <dbReference type="Pfam" id="PF12894"/>
    </source>
</evidence>
<dbReference type="InterPro" id="IPR015943">
    <property type="entry name" value="WD40/YVTN_repeat-like_dom_sf"/>
</dbReference>
<dbReference type="InterPro" id="IPR024789">
    <property type="entry name" value="APC4"/>
</dbReference>
<evidence type="ECO:0000256" key="3">
    <source>
        <dbReference type="ARBA" id="ARBA00022776"/>
    </source>
</evidence>
<dbReference type="Pfam" id="PF12896">
    <property type="entry name" value="ANAPC4"/>
    <property type="match status" value="1"/>
</dbReference>
<dbReference type="OrthoDB" id="2110451at2759"/>
<evidence type="ECO:0000256" key="1">
    <source>
        <dbReference type="ARBA" id="ARBA00016067"/>
    </source>
</evidence>
<dbReference type="Gene3D" id="2.130.10.10">
    <property type="entry name" value="YVTN repeat-like/Quinoprotein amine dehydrogenase"/>
    <property type="match status" value="1"/>
</dbReference>
<evidence type="ECO:0000313" key="8">
    <source>
        <dbReference type="EMBL" id="KIN06037.1"/>
    </source>
</evidence>
<evidence type="ECO:0000259" key="7">
    <source>
        <dbReference type="Pfam" id="PF12896"/>
    </source>
</evidence>
<dbReference type="GO" id="GO:0034399">
    <property type="term" value="C:nuclear periphery"/>
    <property type="evidence" value="ECO:0007669"/>
    <property type="project" value="TreeGrafter"/>
</dbReference>
<dbReference type="GO" id="GO:0005680">
    <property type="term" value="C:anaphase-promoting complex"/>
    <property type="evidence" value="ECO:0007669"/>
    <property type="project" value="InterPro"/>
</dbReference>
<keyword evidence="4" id="KW-0833">Ubl conjugation pathway</keyword>
<dbReference type="HOGENOM" id="CLU_011501_0_0_1"/>
<gene>
    <name evidence="8" type="ORF">OIDMADRAFT_49533</name>
</gene>
<keyword evidence="2" id="KW-0132">Cell division</keyword>
<dbReference type="InterPro" id="IPR036322">
    <property type="entry name" value="WD40_repeat_dom_sf"/>
</dbReference>
<dbReference type="InterPro" id="IPR024977">
    <property type="entry name" value="Apc4-like_WD40_dom"/>
</dbReference>
<dbReference type="InterPro" id="IPR024790">
    <property type="entry name" value="APC4_long_dom"/>
</dbReference>
<protein>
    <recommendedName>
        <fullName evidence="1">Anaphase-promoting complex subunit 4</fullName>
    </recommendedName>
</protein>
<dbReference type="Proteomes" id="UP000054321">
    <property type="component" value="Unassembled WGS sequence"/>
</dbReference>
<sequence length="785" mass="87444">MENPAILELLSEKTLHQKIDPQLIAYNPSMELLALGSSDQQVVIYRLNGQRIYGSASKTGNSRVDGFCWKPNGQLFAIAWSDGSVRLLGPETNKTVHQFSTGSNTTGITCMAWVCNRTSRSARSPTSKNPLETLEELLFDGNVLPKSKLALDLPRDLSQIDIERSLPKLSVLAPGSTSEEVFSTRASLNMLFRPFDPSDNDSLDVMVVGTKDGDIHLSIYDSFVIGSFRSPFTFGTLPLYLDRHASHEAYSTHALLMKSSASEGKIYFIPMDLRFISASSDFLSILSSRSTALHNLLRYIRHVQTLMASEWKGTQELPARFLGNINETLTETSNRDIVQALYHSVATGHTFPAVRDWLVDELTERGHKRWDKAVTNGLENIKRLVHENMLPALERCSVILSRFAGIAKFQGSNDSIGFSSHQISLIMDTVACLNLVCSKILIQTVDELDLFASFSTWLRYEIDRLVSDSTSSSTSDEAAEKEGSIDHSKVLNYIQTTMTTKPLAVYFGPISDVESSDWVHEEQGFPMFNLLHEQLQKQERGLPYMKHLPRVDFLCDILTQQATTIFSQIAEAEKRNVLLGQVQELGNIESGGVCDMKMSPKDHSSLHVHIALLPKGHTAKVQLIRITLAIENGISTLQSIDSCAIELGDGRIKDVKFADSYTLLVLWESNELTSLLCIPYKGDLVESITTNNTLRYAPYTPAVPPKCSVFSNEDVLERFSGYPINGAGSFVPETMEVRWQGGQPGDSMSKRLVIFGTDRMQYKVFRLAVPRPSMRETADKDVPMS</sequence>
<accession>A0A0C3HUX5</accession>
<dbReference type="PANTHER" id="PTHR13260">
    <property type="entry name" value="ANAPHASE PROMOTING COMPLEX SUBUNIT 4 APC4"/>
    <property type="match status" value="1"/>
</dbReference>
<evidence type="ECO:0000256" key="5">
    <source>
        <dbReference type="ARBA" id="ARBA00023306"/>
    </source>
</evidence>
<evidence type="ECO:0000256" key="4">
    <source>
        <dbReference type="ARBA" id="ARBA00022786"/>
    </source>
</evidence>
<dbReference type="InParanoid" id="A0A0C3HUX5"/>
<keyword evidence="9" id="KW-1185">Reference proteome</keyword>
<dbReference type="GO" id="GO:0070979">
    <property type="term" value="P:protein K11-linked ubiquitination"/>
    <property type="evidence" value="ECO:0007669"/>
    <property type="project" value="TreeGrafter"/>
</dbReference>
<dbReference type="GO" id="GO:0051301">
    <property type="term" value="P:cell division"/>
    <property type="evidence" value="ECO:0007669"/>
    <property type="project" value="UniProtKB-KW"/>
</dbReference>
<feature type="domain" description="Anaphase-promoting complex subunit 4-like WD40" evidence="6">
    <location>
        <begin position="25"/>
        <end position="116"/>
    </location>
</feature>
<dbReference type="PANTHER" id="PTHR13260:SF0">
    <property type="entry name" value="ANAPHASE-PROMOTING COMPLEX SUBUNIT 4"/>
    <property type="match status" value="1"/>
</dbReference>
<dbReference type="EMBL" id="KN832871">
    <property type="protein sequence ID" value="KIN06037.1"/>
    <property type="molecule type" value="Genomic_DNA"/>
</dbReference>
<evidence type="ECO:0000256" key="2">
    <source>
        <dbReference type="ARBA" id="ARBA00022618"/>
    </source>
</evidence>
<dbReference type="GO" id="GO:0031145">
    <property type="term" value="P:anaphase-promoting complex-dependent catabolic process"/>
    <property type="evidence" value="ECO:0007669"/>
    <property type="project" value="InterPro"/>
</dbReference>
<evidence type="ECO:0000313" key="9">
    <source>
        <dbReference type="Proteomes" id="UP000054321"/>
    </source>
</evidence>
<dbReference type="AlphaFoldDB" id="A0A0C3HUX5"/>
<reference evidence="8 9" key="1">
    <citation type="submission" date="2014-04" db="EMBL/GenBank/DDBJ databases">
        <authorList>
            <consortium name="DOE Joint Genome Institute"/>
            <person name="Kuo A."/>
            <person name="Martino E."/>
            <person name="Perotto S."/>
            <person name="Kohler A."/>
            <person name="Nagy L.G."/>
            <person name="Floudas D."/>
            <person name="Copeland A."/>
            <person name="Barry K.W."/>
            <person name="Cichocki N."/>
            <person name="Veneault-Fourrey C."/>
            <person name="LaButti K."/>
            <person name="Lindquist E.A."/>
            <person name="Lipzen A."/>
            <person name="Lundell T."/>
            <person name="Morin E."/>
            <person name="Murat C."/>
            <person name="Sun H."/>
            <person name="Tunlid A."/>
            <person name="Henrissat B."/>
            <person name="Grigoriev I.V."/>
            <person name="Hibbett D.S."/>
            <person name="Martin F."/>
            <person name="Nordberg H.P."/>
            <person name="Cantor M.N."/>
            <person name="Hua S.X."/>
        </authorList>
    </citation>
    <scope>NUCLEOTIDE SEQUENCE [LARGE SCALE GENOMIC DNA]</scope>
    <source>
        <strain evidence="8 9">Zn</strain>
    </source>
</reference>
<keyword evidence="5" id="KW-0131">Cell cycle</keyword>